<dbReference type="KEGG" id="apra:G3A50_09330"/>
<dbReference type="SUPFAM" id="SSF51206">
    <property type="entry name" value="cAMP-binding domain-like"/>
    <property type="match status" value="1"/>
</dbReference>
<dbReference type="PROSITE" id="PS51063">
    <property type="entry name" value="HTH_CRP_2"/>
    <property type="match status" value="1"/>
</dbReference>
<dbReference type="InterPro" id="IPR036390">
    <property type="entry name" value="WH_DNA-bd_sf"/>
</dbReference>
<dbReference type="SUPFAM" id="SSF46785">
    <property type="entry name" value="Winged helix' DNA-binding domain"/>
    <property type="match status" value="1"/>
</dbReference>
<dbReference type="InterPro" id="IPR012318">
    <property type="entry name" value="HTH_CRP"/>
</dbReference>
<dbReference type="InterPro" id="IPR014710">
    <property type="entry name" value="RmlC-like_jellyroll"/>
</dbReference>
<dbReference type="AlphaFoldDB" id="A0A6P1YKN3"/>
<keyword evidence="1" id="KW-0805">Transcription regulation</keyword>
<name>A0A6P1YKN3_9HYPH</name>
<evidence type="ECO:0000256" key="3">
    <source>
        <dbReference type="ARBA" id="ARBA00023163"/>
    </source>
</evidence>
<evidence type="ECO:0000256" key="2">
    <source>
        <dbReference type="ARBA" id="ARBA00023125"/>
    </source>
</evidence>
<dbReference type="GO" id="GO:0003677">
    <property type="term" value="F:DNA binding"/>
    <property type="evidence" value="ECO:0007669"/>
    <property type="project" value="UniProtKB-KW"/>
</dbReference>
<dbReference type="Gene3D" id="2.60.120.10">
    <property type="entry name" value="Jelly Rolls"/>
    <property type="match status" value="1"/>
</dbReference>
<reference evidence="5 6" key="1">
    <citation type="submission" date="2020-02" db="EMBL/GenBank/DDBJ databases">
        <authorList>
            <person name="Li G."/>
        </authorList>
    </citation>
    <scope>NUCLEOTIDE SEQUENCE [LARGE SCALE GENOMIC DNA]</scope>
    <source>
        <strain evidence="5 6">DSM 102029</strain>
    </source>
</reference>
<keyword evidence="2" id="KW-0238">DNA-binding</keyword>
<dbReference type="GO" id="GO:0003700">
    <property type="term" value="F:DNA-binding transcription factor activity"/>
    <property type="evidence" value="ECO:0007669"/>
    <property type="project" value="TreeGrafter"/>
</dbReference>
<sequence>MRRSDAGTGERLVQDDEASSGGNNLLGALRRSDFELLKPHLRRIDRPARAVLYEPGDDVRNVYFPCGQTLISFMVVLDDGRPVEITPVGREGAVGGIVSHGRLPAFARAVVQIGGPVLRIETAELERAKETSPTLHNLFARYADCLLAQVFQSVACNAAHSIEQRTAKWIVGALDRTGGDDIKLTQEQLAAMLAVGRSYIGRVIQQLRESGAVEPRRGRLVIRDLPKLRAMSCGCDKTVRRHFGEVLNGVYPTGNEVAGHGMVVTNGPLFRP</sequence>
<keyword evidence="3" id="KW-0804">Transcription</keyword>
<dbReference type="PANTHER" id="PTHR24567">
    <property type="entry name" value="CRP FAMILY TRANSCRIPTIONAL REGULATORY PROTEIN"/>
    <property type="match status" value="1"/>
</dbReference>
<organism evidence="5 6">
    <name type="scientific">Ancylobacter pratisalsi</name>
    <dbReference type="NCBI Taxonomy" id="1745854"/>
    <lineage>
        <taxon>Bacteria</taxon>
        <taxon>Pseudomonadati</taxon>
        <taxon>Pseudomonadota</taxon>
        <taxon>Alphaproteobacteria</taxon>
        <taxon>Hyphomicrobiales</taxon>
        <taxon>Xanthobacteraceae</taxon>
        <taxon>Ancylobacter</taxon>
    </lineage>
</organism>
<dbReference type="InterPro" id="IPR050397">
    <property type="entry name" value="Env_Response_Regulators"/>
</dbReference>
<accession>A0A6P1YKN3</accession>
<dbReference type="RefSeq" id="WP_163074983.1">
    <property type="nucleotide sequence ID" value="NZ_CP048630.1"/>
</dbReference>
<dbReference type="InterPro" id="IPR018490">
    <property type="entry name" value="cNMP-bd_dom_sf"/>
</dbReference>
<gene>
    <name evidence="5" type="ORF">G3A50_09330</name>
</gene>
<dbReference type="GO" id="GO:0005829">
    <property type="term" value="C:cytosol"/>
    <property type="evidence" value="ECO:0007669"/>
    <property type="project" value="TreeGrafter"/>
</dbReference>
<evidence type="ECO:0000256" key="1">
    <source>
        <dbReference type="ARBA" id="ARBA00023015"/>
    </source>
</evidence>
<dbReference type="Proteomes" id="UP000464751">
    <property type="component" value="Chromosome"/>
</dbReference>
<dbReference type="PANTHER" id="PTHR24567:SF74">
    <property type="entry name" value="HTH-TYPE TRANSCRIPTIONAL REGULATOR ARCR"/>
    <property type="match status" value="1"/>
</dbReference>
<evidence type="ECO:0000313" key="5">
    <source>
        <dbReference type="EMBL" id="QIB33888.1"/>
    </source>
</evidence>
<feature type="domain" description="HTH crp-type" evidence="4">
    <location>
        <begin position="160"/>
        <end position="226"/>
    </location>
</feature>
<evidence type="ECO:0000313" key="6">
    <source>
        <dbReference type="Proteomes" id="UP000464751"/>
    </source>
</evidence>
<evidence type="ECO:0000259" key="4">
    <source>
        <dbReference type="PROSITE" id="PS51063"/>
    </source>
</evidence>
<keyword evidence="6" id="KW-1185">Reference proteome</keyword>
<protein>
    <submittedName>
        <fullName evidence="5">Crp/Fnr family transcriptional regulator</fullName>
    </submittedName>
</protein>
<dbReference type="EMBL" id="CP048630">
    <property type="protein sequence ID" value="QIB33888.1"/>
    <property type="molecule type" value="Genomic_DNA"/>
</dbReference>
<proteinExistence type="predicted"/>
<dbReference type="Pfam" id="PF13545">
    <property type="entry name" value="HTH_Crp_2"/>
    <property type="match status" value="1"/>
</dbReference>